<dbReference type="RefSeq" id="WP_067552979.1">
    <property type="nucleotide sequence ID" value="NZ_LPXN01000046.1"/>
</dbReference>
<comment type="caution">
    <text evidence="1">The sequence shown here is derived from an EMBL/GenBank/DDBJ whole genome shotgun (WGS) entry which is preliminary data.</text>
</comment>
<dbReference type="OrthoDB" id="9810247at2"/>
<evidence type="ECO:0000313" key="1">
    <source>
        <dbReference type="EMBL" id="KZD12207.1"/>
    </source>
</evidence>
<accession>A0A154WFA7</accession>
<proteinExistence type="predicted"/>
<gene>
    <name evidence="1" type="ORF">AUP43_05220</name>
</gene>
<evidence type="ECO:0000313" key="2">
    <source>
        <dbReference type="Proteomes" id="UP000076400"/>
    </source>
</evidence>
<dbReference type="STRING" id="580166.AUP43_05220"/>
<dbReference type="SUPFAM" id="SSF53335">
    <property type="entry name" value="S-adenosyl-L-methionine-dependent methyltransferases"/>
    <property type="match status" value="1"/>
</dbReference>
<dbReference type="Proteomes" id="UP000076400">
    <property type="component" value="Unassembled WGS sequence"/>
</dbReference>
<dbReference type="Gene3D" id="3.40.50.150">
    <property type="entry name" value="Vaccinia Virus protein VP39"/>
    <property type="match status" value="1"/>
</dbReference>
<organism evidence="1 2">
    <name type="scientific">Oceanibaculum pacificum</name>
    <dbReference type="NCBI Taxonomy" id="580166"/>
    <lineage>
        <taxon>Bacteria</taxon>
        <taxon>Pseudomonadati</taxon>
        <taxon>Pseudomonadota</taxon>
        <taxon>Alphaproteobacteria</taxon>
        <taxon>Rhodospirillales</taxon>
        <taxon>Oceanibaculaceae</taxon>
        <taxon>Oceanibaculum</taxon>
    </lineage>
</organism>
<dbReference type="Pfam" id="PF13489">
    <property type="entry name" value="Methyltransf_23"/>
    <property type="match status" value="1"/>
</dbReference>
<dbReference type="PANTHER" id="PTHR43861">
    <property type="entry name" value="TRANS-ACONITATE 2-METHYLTRANSFERASE-RELATED"/>
    <property type="match status" value="1"/>
</dbReference>
<reference evidence="1 2" key="1">
    <citation type="submission" date="2015-12" db="EMBL/GenBank/DDBJ databases">
        <title>Genome sequence of Oceanibaculum pacificum MCCC 1A02656.</title>
        <authorList>
            <person name="Lu L."/>
            <person name="Lai Q."/>
            <person name="Shao Z."/>
            <person name="Qian P."/>
        </authorList>
    </citation>
    <scope>NUCLEOTIDE SEQUENCE [LARGE SCALE GENOMIC DNA]</scope>
    <source>
        <strain evidence="1 2">MCCC 1A02656</strain>
    </source>
</reference>
<name>A0A154WFA7_9PROT</name>
<dbReference type="InterPro" id="IPR029063">
    <property type="entry name" value="SAM-dependent_MTases_sf"/>
</dbReference>
<protein>
    <submittedName>
        <fullName evidence="1">Uncharacterized protein</fullName>
    </submittedName>
</protein>
<sequence length="297" mass="32412">MFDACEICGDTGWSVVYEGRIRAGGFGQTYEAGRVGRCGGCGVERLDEACSIDSAAYESEAYRAALGQGLSTEAFFAHADPTQLQNLTALWPLSLRGKILADIGCGAGSFLDHVSGLAAEIIAIEPTPLYRDSLGQRGYAHFAYASDAAAARPASVDIAVTFQVIEHVSDPVGFLRDIHALLKPGGEIVIATPNRADILMTLLPDEFPAFYYRQVHRWYFAADSLRLCAEKAGFTVNEERFVHGFGMANALSWLRDRKPTGHRTLPGIDRTADSQWRAYLEATGQADTLYLRARRPL</sequence>
<dbReference type="AlphaFoldDB" id="A0A154WFA7"/>
<dbReference type="CDD" id="cd02440">
    <property type="entry name" value="AdoMet_MTases"/>
    <property type="match status" value="1"/>
</dbReference>
<dbReference type="EMBL" id="LPXN01000046">
    <property type="protein sequence ID" value="KZD12207.1"/>
    <property type="molecule type" value="Genomic_DNA"/>
</dbReference>
<keyword evidence="2" id="KW-1185">Reference proteome</keyword>